<dbReference type="Pfam" id="PF00633">
    <property type="entry name" value="HHH"/>
    <property type="match status" value="1"/>
</dbReference>
<feature type="binding site" evidence="12">
    <location>
        <position position="197"/>
    </location>
    <ligand>
        <name>[4Fe-4S] cluster</name>
        <dbReference type="ChEBI" id="CHEBI:49883"/>
    </ligand>
</feature>
<dbReference type="InterPro" id="IPR003265">
    <property type="entry name" value="HhH-GPD_domain"/>
</dbReference>
<keyword evidence="6 12" id="KW-0408">Iron</keyword>
<dbReference type="PANTHER" id="PTHR10359">
    <property type="entry name" value="A/G-SPECIFIC ADENINE GLYCOSYLASE/ENDONUCLEASE III"/>
    <property type="match status" value="1"/>
</dbReference>
<comment type="cofactor">
    <cofactor evidence="12">
        <name>[4Fe-4S] cluster</name>
        <dbReference type="ChEBI" id="CHEBI:49883"/>
    </cofactor>
    <text evidence="12">Binds 1 [4Fe-4S] cluster.</text>
</comment>
<evidence type="ECO:0000256" key="4">
    <source>
        <dbReference type="ARBA" id="ARBA00022763"/>
    </source>
</evidence>
<reference evidence="14 15" key="1">
    <citation type="submission" date="2018-06" db="EMBL/GenBank/DDBJ databases">
        <authorList>
            <consortium name="Pathogen Informatics"/>
            <person name="Doyle S."/>
        </authorList>
    </citation>
    <scope>NUCLEOTIDE SEQUENCE [LARGE SCALE GENOMIC DNA]</scope>
    <source>
        <strain evidence="14 15">NCTC12123</strain>
    </source>
</reference>
<organism evidence="14 15">
    <name type="scientific">Enterobacter asburiae</name>
    <dbReference type="NCBI Taxonomy" id="61645"/>
    <lineage>
        <taxon>Bacteria</taxon>
        <taxon>Pseudomonadati</taxon>
        <taxon>Pseudomonadota</taxon>
        <taxon>Gammaproteobacteria</taxon>
        <taxon>Enterobacterales</taxon>
        <taxon>Enterobacteriaceae</taxon>
        <taxon>Enterobacter</taxon>
        <taxon>Enterobacter cloacae complex</taxon>
    </lineage>
</organism>
<dbReference type="HAMAP" id="MF_00942">
    <property type="entry name" value="Nth"/>
    <property type="match status" value="1"/>
</dbReference>
<keyword evidence="14" id="KW-0255">Endonuclease</keyword>
<dbReference type="PROSITE" id="PS01155">
    <property type="entry name" value="ENDONUCLEASE_III_2"/>
    <property type="match status" value="1"/>
</dbReference>
<dbReference type="InterPro" id="IPR004035">
    <property type="entry name" value="Endouclease-III_FeS-bd_BS"/>
</dbReference>
<evidence type="ECO:0000256" key="6">
    <source>
        <dbReference type="ARBA" id="ARBA00023004"/>
    </source>
</evidence>
<evidence type="ECO:0000256" key="5">
    <source>
        <dbReference type="ARBA" id="ARBA00022801"/>
    </source>
</evidence>
<evidence type="ECO:0000256" key="9">
    <source>
        <dbReference type="ARBA" id="ARBA00023204"/>
    </source>
</evidence>
<evidence type="ECO:0000259" key="13">
    <source>
        <dbReference type="SMART" id="SM00478"/>
    </source>
</evidence>
<dbReference type="Gene3D" id="1.10.1670.10">
    <property type="entry name" value="Helix-hairpin-Helix base-excision DNA repair enzymes (C-terminal)"/>
    <property type="match status" value="1"/>
</dbReference>
<keyword evidence="11 12" id="KW-0326">Glycosidase</keyword>
<dbReference type="PROSITE" id="PS00764">
    <property type="entry name" value="ENDONUCLEASE_III_1"/>
    <property type="match status" value="1"/>
</dbReference>
<comment type="catalytic activity">
    <reaction evidence="12">
        <text>2'-deoxyribonucleotide-(2'-deoxyribose 5'-phosphate)-2'-deoxyribonucleotide-DNA = a 3'-end 2'-deoxyribonucleotide-(2,3-dehydro-2,3-deoxyribose 5'-phosphate)-DNA + a 5'-end 5'-phospho-2'-deoxyribonucleoside-DNA + H(+)</text>
        <dbReference type="Rhea" id="RHEA:66592"/>
        <dbReference type="Rhea" id="RHEA-COMP:13180"/>
        <dbReference type="Rhea" id="RHEA-COMP:16897"/>
        <dbReference type="Rhea" id="RHEA-COMP:17067"/>
        <dbReference type="ChEBI" id="CHEBI:15378"/>
        <dbReference type="ChEBI" id="CHEBI:136412"/>
        <dbReference type="ChEBI" id="CHEBI:157695"/>
        <dbReference type="ChEBI" id="CHEBI:167181"/>
        <dbReference type="EC" id="4.2.99.18"/>
    </reaction>
</comment>
<evidence type="ECO:0000256" key="8">
    <source>
        <dbReference type="ARBA" id="ARBA00023125"/>
    </source>
</evidence>
<name>A0A376FB48_ENTAS</name>
<evidence type="ECO:0000256" key="7">
    <source>
        <dbReference type="ARBA" id="ARBA00023014"/>
    </source>
</evidence>
<sequence length="252" mass="27817">MNKEKRIAILTRLRDENPHPTTELNFTSPFELLIAVLLSAQATDVSVNKATALLYPVANTPKAMLELGVEGVKSYIKTIGLFNSKAENVIKTCRILLEQHGGEVPEDRAALEALPGVGRKTANVVLNTAFGWPTIAVDTHIFRVSNRTNFAPGKNVEQVEEKLLKVVPAEFKVDCHHWLILHGRYTCIARKPRCGSCIIEDLCEYKEKVYPLIVTIPYQKKGLPGALLLAVICPSFASSNLSLVRLFNAQTG</sequence>
<evidence type="ECO:0000256" key="2">
    <source>
        <dbReference type="ARBA" id="ARBA00022485"/>
    </source>
</evidence>
<keyword evidence="3 12" id="KW-0479">Metal-binding</keyword>
<evidence type="ECO:0000256" key="12">
    <source>
        <dbReference type="HAMAP-Rule" id="MF_00942"/>
    </source>
</evidence>
<feature type="binding site" evidence="12">
    <location>
        <position position="203"/>
    </location>
    <ligand>
        <name>[4Fe-4S] cluster</name>
        <dbReference type="ChEBI" id="CHEBI:49883"/>
    </ligand>
</feature>
<dbReference type="GO" id="GO:0003677">
    <property type="term" value="F:DNA binding"/>
    <property type="evidence" value="ECO:0007669"/>
    <property type="project" value="UniProtKB-UniRule"/>
</dbReference>
<dbReference type="InterPro" id="IPR003651">
    <property type="entry name" value="Endonuclease3_FeS-loop_motif"/>
</dbReference>
<keyword evidence="14" id="KW-0540">Nuclease</keyword>
<keyword evidence="9 12" id="KW-0234">DNA repair</keyword>
<feature type="binding site" evidence="12">
    <location>
        <position position="194"/>
    </location>
    <ligand>
        <name>[4Fe-4S] cluster</name>
        <dbReference type="ChEBI" id="CHEBI:49883"/>
    </ligand>
</feature>
<dbReference type="SUPFAM" id="SSF48150">
    <property type="entry name" value="DNA-glycosylase"/>
    <property type="match status" value="1"/>
</dbReference>
<dbReference type="Proteomes" id="UP000255163">
    <property type="component" value="Unassembled WGS sequence"/>
</dbReference>
<feature type="domain" description="HhH-GPD" evidence="13">
    <location>
        <begin position="38"/>
        <end position="185"/>
    </location>
</feature>
<protein>
    <recommendedName>
        <fullName evidence="12">Endonuclease III</fullName>
        <ecNumber evidence="12">4.2.99.18</ecNumber>
    </recommendedName>
    <alternativeName>
        <fullName evidence="12">DNA-(apurinic or apyrimidinic site) lyase</fullName>
    </alternativeName>
</protein>
<dbReference type="GO" id="GO:0140078">
    <property type="term" value="F:class I DNA-(apurinic or apyrimidinic site) endonuclease activity"/>
    <property type="evidence" value="ECO:0007669"/>
    <property type="project" value="UniProtKB-EC"/>
</dbReference>
<dbReference type="SMART" id="SM00478">
    <property type="entry name" value="ENDO3c"/>
    <property type="match status" value="1"/>
</dbReference>
<dbReference type="InterPro" id="IPR011257">
    <property type="entry name" value="DNA_glycosylase"/>
</dbReference>
<keyword evidence="2 12" id="KW-0004">4Fe-4S</keyword>
<dbReference type="InterPro" id="IPR005759">
    <property type="entry name" value="Nth"/>
</dbReference>
<dbReference type="Pfam" id="PF10576">
    <property type="entry name" value="EndIII_4Fe-2S"/>
    <property type="match status" value="1"/>
</dbReference>
<dbReference type="GO" id="GO:0051539">
    <property type="term" value="F:4 iron, 4 sulfur cluster binding"/>
    <property type="evidence" value="ECO:0007669"/>
    <property type="project" value="UniProtKB-UniRule"/>
</dbReference>
<dbReference type="CDD" id="cd00056">
    <property type="entry name" value="ENDO3c"/>
    <property type="match status" value="1"/>
</dbReference>
<evidence type="ECO:0000313" key="15">
    <source>
        <dbReference type="Proteomes" id="UP000255163"/>
    </source>
</evidence>
<evidence type="ECO:0000256" key="11">
    <source>
        <dbReference type="ARBA" id="ARBA00023295"/>
    </source>
</evidence>
<dbReference type="STRING" id="640513.Entas_1836"/>
<dbReference type="NCBIfam" id="TIGR01083">
    <property type="entry name" value="nth"/>
    <property type="match status" value="1"/>
</dbReference>
<feature type="binding site" evidence="12">
    <location>
        <position position="187"/>
    </location>
    <ligand>
        <name>[4Fe-4S] cluster</name>
        <dbReference type="ChEBI" id="CHEBI:49883"/>
    </ligand>
</feature>
<dbReference type="InterPro" id="IPR023170">
    <property type="entry name" value="HhH_base_excis_C"/>
</dbReference>
<dbReference type="EC" id="4.2.99.18" evidence="12"/>
<dbReference type="GO" id="GO:0019104">
    <property type="term" value="F:DNA N-glycosylase activity"/>
    <property type="evidence" value="ECO:0007669"/>
    <property type="project" value="UniProtKB-UniRule"/>
</dbReference>
<gene>
    <name evidence="12 14" type="primary">nth</name>
    <name evidence="14" type="ORF">NCTC12123_01555</name>
</gene>
<comment type="similarity">
    <text evidence="1 12">Belongs to the Nth/MutY family.</text>
</comment>
<dbReference type="InterPro" id="IPR000445">
    <property type="entry name" value="HhH_motif"/>
</dbReference>
<keyword evidence="4 12" id="KW-0227">DNA damage</keyword>
<comment type="function">
    <text evidence="12">DNA repair enzyme that has both DNA N-glycosylase activity and AP-lyase activity. The DNA N-glycosylase activity releases various damaged pyrimidines from DNA by cleaving the N-glycosidic bond, leaving an AP (apurinic/apyrimidinic) site. The AP-lyase activity cleaves the phosphodiester bond 3' to the AP site by a beta-elimination, leaving a 3'-terminal unsaturated sugar and a product with a terminal 5'-phosphate.</text>
</comment>
<evidence type="ECO:0000256" key="1">
    <source>
        <dbReference type="ARBA" id="ARBA00008343"/>
    </source>
</evidence>
<dbReference type="AlphaFoldDB" id="A0A376FB48"/>
<dbReference type="Pfam" id="PF00730">
    <property type="entry name" value="HhH-GPD"/>
    <property type="match status" value="1"/>
</dbReference>
<evidence type="ECO:0000313" key="14">
    <source>
        <dbReference type="EMBL" id="STD19885.1"/>
    </source>
</evidence>
<dbReference type="EMBL" id="UFYI01000007">
    <property type="protein sequence ID" value="STD19885.1"/>
    <property type="molecule type" value="Genomic_DNA"/>
</dbReference>
<proteinExistence type="inferred from homology"/>
<dbReference type="GO" id="GO:0006285">
    <property type="term" value="P:base-excision repair, AP site formation"/>
    <property type="evidence" value="ECO:0007669"/>
    <property type="project" value="TreeGrafter"/>
</dbReference>
<keyword evidence="7 12" id="KW-0411">Iron-sulfur</keyword>
<dbReference type="InterPro" id="IPR004036">
    <property type="entry name" value="Endonuclease-III-like_CS2"/>
</dbReference>
<keyword evidence="5 12" id="KW-0378">Hydrolase</keyword>
<dbReference type="PIRSF" id="PIRSF001435">
    <property type="entry name" value="Nth"/>
    <property type="match status" value="1"/>
</dbReference>
<dbReference type="FunFam" id="1.10.340.30:FF:000001">
    <property type="entry name" value="Endonuclease III"/>
    <property type="match status" value="1"/>
</dbReference>
<dbReference type="Gene3D" id="1.10.340.30">
    <property type="entry name" value="Hypothetical protein, domain 2"/>
    <property type="match status" value="1"/>
</dbReference>
<accession>A0A376FB48</accession>
<dbReference type="GO" id="GO:0046872">
    <property type="term" value="F:metal ion binding"/>
    <property type="evidence" value="ECO:0007669"/>
    <property type="project" value="UniProtKB-KW"/>
</dbReference>
<evidence type="ECO:0000256" key="10">
    <source>
        <dbReference type="ARBA" id="ARBA00023239"/>
    </source>
</evidence>
<dbReference type="PANTHER" id="PTHR10359:SF18">
    <property type="entry name" value="ENDONUCLEASE III"/>
    <property type="match status" value="1"/>
</dbReference>
<keyword evidence="10 12" id="KW-0456">Lyase</keyword>
<keyword evidence="8 12" id="KW-0238">DNA-binding</keyword>
<dbReference type="FunFam" id="1.10.1670.10:FF:000001">
    <property type="entry name" value="Endonuclease III"/>
    <property type="match status" value="1"/>
</dbReference>
<evidence type="ECO:0000256" key="3">
    <source>
        <dbReference type="ARBA" id="ARBA00022723"/>
    </source>
</evidence>
<dbReference type="SMART" id="SM00525">
    <property type="entry name" value="FES"/>
    <property type="match status" value="1"/>
</dbReference>
<dbReference type="NCBIfam" id="NF007978">
    <property type="entry name" value="PRK10702.1"/>
    <property type="match status" value="1"/>
</dbReference>